<evidence type="ECO:0000313" key="1">
    <source>
        <dbReference type="EMBL" id="UXI69848.1"/>
    </source>
</evidence>
<evidence type="ECO:0000313" key="2">
    <source>
        <dbReference type="Proteomes" id="UP001064632"/>
    </source>
</evidence>
<gene>
    <name evidence="1" type="ORF">N4264_09540</name>
</gene>
<accession>A0ABY6BIK7</accession>
<dbReference type="Proteomes" id="UP001064632">
    <property type="component" value="Chromosome"/>
</dbReference>
<organism evidence="1 2">
    <name type="scientific">Tahibacter amnicola</name>
    <dbReference type="NCBI Taxonomy" id="2976241"/>
    <lineage>
        <taxon>Bacteria</taxon>
        <taxon>Pseudomonadati</taxon>
        <taxon>Pseudomonadota</taxon>
        <taxon>Gammaproteobacteria</taxon>
        <taxon>Lysobacterales</taxon>
        <taxon>Rhodanobacteraceae</taxon>
        <taxon>Tahibacter</taxon>
    </lineage>
</organism>
<name>A0ABY6BIK7_9GAMM</name>
<protein>
    <submittedName>
        <fullName evidence="1">Uncharacterized protein</fullName>
    </submittedName>
</protein>
<reference evidence="1" key="1">
    <citation type="submission" date="2022-09" db="EMBL/GenBank/DDBJ databases">
        <title>Tahibacter sp. nov., isolated from a fresh water.</title>
        <authorList>
            <person name="Baek J.H."/>
            <person name="Lee J.K."/>
            <person name="Kim J.M."/>
            <person name="Jeon C.O."/>
        </authorList>
    </citation>
    <scope>NUCLEOTIDE SEQUENCE</scope>
    <source>
        <strain evidence="1">W38</strain>
    </source>
</reference>
<dbReference type="EMBL" id="CP104694">
    <property type="protein sequence ID" value="UXI69848.1"/>
    <property type="molecule type" value="Genomic_DNA"/>
</dbReference>
<keyword evidence="2" id="KW-1185">Reference proteome</keyword>
<sequence length="78" mass="8792">MSYQKIEWTQAPAWANYWQVSPTGTQAYWLRDKPVQDVILDGGSFASMEGVSEADLFGYKGTWQDSLTARPTLSLRST</sequence>
<proteinExistence type="predicted"/>
<dbReference type="RefSeq" id="WP_261696800.1">
    <property type="nucleotide sequence ID" value="NZ_CP104694.1"/>
</dbReference>